<reference evidence="1 2" key="1">
    <citation type="journal article" date="2023" name="Hortic Res">
        <title>Pangenome of water caltrop reveals structural variations and asymmetric subgenome divergence after allopolyploidization.</title>
        <authorList>
            <person name="Zhang X."/>
            <person name="Chen Y."/>
            <person name="Wang L."/>
            <person name="Yuan Y."/>
            <person name="Fang M."/>
            <person name="Shi L."/>
            <person name="Lu R."/>
            <person name="Comes H.P."/>
            <person name="Ma Y."/>
            <person name="Chen Y."/>
            <person name="Huang G."/>
            <person name="Zhou Y."/>
            <person name="Zheng Z."/>
            <person name="Qiu Y."/>
        </authorList>
    </citation>
    <scope>NUCLEOTIDE SEQUENCE [LARGE SCALE GENOMIC DNA]</scope>
    <source>
        <strain evidence="1">F231</strain>
    </source>
</reference>
<dbReference type="PANTHER" id="PTHR31509">
    <property type="entry name" value="BPS1-LIKE PROTEIN"/>
    <property type="match status" value="1"/>
</dbReference>
<dbReference type="Proteomes" id="UP001346149">
    <property type="component" value="Unassembled WGS sequence"/>
</dbReference>
<gene>
    <name evidence="1" type="ORF">SAY86_000558</name>
</gene>
<accession>A0AAN7RGR6</accession>
<comment type="caution">
    <text evidence="1">The sequence shown here is derived from an EMBL/GenBank/DDBJ whole genome shotgun (WGS) entry which is preliminary data.</text>
</comment>
<evidence type="ECO:0000313" key="1">
    <source>
        <dbReference type="EMBL" id="KAK4802355.1"/>
    </source>
</evidence>
<protein>
    <submittedName>
        <fullName evidence="1">Uncharacterized protein</fullName>
    </submittedName>
</protein>
<sequence length="350" mass="40068">MSKPQEPHRPFFPFGNPFRMIRSKGSNLSPTLLALVNTFEVTLSARLRKLETVGDILSLTWMQYAMESLCETHTDIKNLIEELELPVSDWDEKWIDVYLDISIKLLDISNAFSSELSRMNQGHLLIQCALHNLESNSQQQHVHACSFLNNWRQQRRSKNPRLEKCCSFLDGLMETLNLPKIKYSAKGKVLMRALYGIKVQTLFICSAFVVLFSGSSKKLFELDIPNTYQWAEDFNHLRGIVNGMIRRNQQSSQNNSLMKELLDIDTAVEKLCPLMLDGSMSRKEYPLQISVRQLKTDAEKFSSGLNLLMKEVDRFFHVVLTGRDALLSNLRAMCTATDSAERKTLGQLVL</sequence>
<keyword evidence="2" id="KW-1185">Reference proteome</keyword>
<dbReference type="Pfam" id="PF03087">
    <property type="entry name" value="BPS1"/>
    <property type="match status" value="1"/>
</dbReference>
<evidence type="ECO:0000313" key="2">
    <source>
        <dbReference type="Proteomes" id="UP001346149"/>
    </source>
</evidence>
<dbReference type="AlphaFoldDB" id="A0AAN7RGR6"/>
<dbReference type="EMBL" id="JAXQNO010000002">
    <property type="protein sequence ID" value="KAK4802355.1"/>
    <property type="molecule type" value="Genomic_DNA"/>
</dbReference>
<proteinExistence type="predicted"/>
<name>A0AAN7RGR6_TRANT</name>
<dbReference type="GO" id="GO:0048364">
    <property type="term" value="P:root development"/>
    <property type="evidence" value="ECO:0007669"/>
    <property type="project" value="InterPro"/>
</dbReference>
<dbReference type="InterPro" id="IPR004320">
    <property type="entry name" value="BPS1_pln"/>
</dbReference>
<dbReference type="GO" id="GO:0048367">
    <property type="term" value="P:shoot system development"/>
    <property type="evidence" value="ECO:0007669"/>
    <property type="project" value="InterPro"/>
</dbReference>
<organism evidence="1 2">
    <name type="scientific">Trapa natans</name>
    <name type="common">Water chestnut</name>
    <dbReference type="NCBI Taxonomy" id="22666"/>
    <lineage>
        <taxon>Eukaryota</taxon>
        <taxon>Viridiplantae</taxon>
        <taxon>Streptophyta</taxon>
        <taxon>Embryophyta</taxon>
        <taxon>Tracheophyta</taxon>
        <taxon>Spermatophyta</taxon>
        <taxon>Magnoliopsida</taxon>
        <taxon>eudicotyledons</taxon>
        <taxon>Gunneridae</taxon>
        <taxon>Pentapetalae</taxon>
        <taxon>rosids</taxon>
        <taxon>malvids</taxon>
        <taxon>Myrtales</taxon>
        <taxon>Lythraceae</taxon>
        <taxon>Trapa</taxon>
    </lineage>
</organism>